<dbReference type="EMBL" id="AATQ01000061">
    <property type="protein sequence ID" value="EAU43922.1"/>
    <property type="molecule type" value="Genomic_DNA"/>
</dbReference>
<evidence type="ECO:0000313" key="2">
    <source>
        <dbReference type="Proteomes" id="UP000006230"/>
    </source>
</evidence>
<gene>
    <name evidence="1" type="ORF">R2601_23925</name>
</gene>
<keyword evidence="2" id="KW-1185">Reference proteome</keyword>
<protein>
    <submittedName>
        <fullName evidence="1">Uncharacterized protein</fullName>
    </submittedName>
</protein>
<dbReference type="OrthoDB" id="7850758at2"/>
<proteinExistence type="predicted"/>
<organism evidence="1 2">
    <name type="scientific">Salipiger bermudensis (strain DSM 26914 / JCM 13377 / KCTC 12554 / HTCC2601)</name>
    <name type="common">Pelagibaca bermudensis</name>
    <dbReference type="NCBI Taxonomy" id="314265"/>
    <lineage>
        <taxon>Bacteria</taxon>
        <taxon>Pseudomonadati</taxon>
        <taxon>Pseudomonadota</taxon>
        <taxon>Alphaproteobacteria</taxon>
        <taxon>Rhodobacterales</taxon>
        <taxon>Roseobacteraceae</taxon>
        <taxon>Salipiger</taxon>
    </lineage>
</organism>
<dbReference type="Proteomes" id="UP000006230">
    <property type="component" value="Unassembled WGS sequence"/>
</dbReference>
<comment type="caution">
    <text evidence="1">The sequence shown here is derived from an EMBL/GenBank/DDBJ whole genome shotgun (WGS) entry which is preliminary data.</text>
</comment>
<evidence type="ECO:0000313" key="1">
    <source>
        <dbReference type="EMBL" id="EAU43922.1"/>
    </source>
</evidence>
<dbReference type="HOGENOM" id="CLU_1389601_0_0_5"/>
<dbReference type="AlphaFoldDB" id="Q0FI94"/>
<name>Q0FI94_SALBH</name>
<dbReference type="RefSeq" id="WP_007800162.1">
    <property type="nucleotide sequence ID" value="NZ_DS022276.1"/>
</dbReference>
<accession>Q0FI94</accession>
<dbReference type="eggNOG" id="ENOG5032WCZ">
    <property type="taxonomic scope" value="Bacteria"/>
</dbReference>
<reference evidence="1 2" key="1">
    <citation type="journal article" date="2010" name="J. Bacteriol.">
        <title>Genome sequences of Pelagibaca bermudensis HTCC2601T and Maritimibacter alkaliphilus HTCC2654T, the type strains of two marine Roseobacter genera.</title>
        <authorList>
            <person name="Thrash J.C."/>
            <person name="Cho J.C."/>
            <person name="Ferriera S."/>
            <person name="Johnson J."/>
            <person name="Vergin K.L."/>
            <person name="Giovannoni S.J."/>
        </authorList>
    </citation>
    <scope>NUCLEOTIDE SEQUENCE [LARGE SCALE GENOMIC DNA]</scope>
    <source>
        <strain evidence="2">DSM 26914 / JCM 13377 / KCTC 12554 / HTCC2601</strain>
    </source>
</reference>
<sequence length="196" mass="22481">MTVEQTTKVETKRDRVRRVLIHPLTEWGFRKPGNVTQEKHAKFLIDLADGLAYLNDEQLERLREFLKTKGEGGDKRGWPRMATISPLAEAVAPRPLEEVPVIASWFGSARGPQALEEGTLVAEFQFLTALKRPPLHDGDWRRIRERAAEHDSNKRVREDRVRRGVDDHDDRQWLAWYAKLEARAMALLPEQGKGAA</sequence>
<dbReference type="STRING" id="314265.R2601_23925"/>